<sequence length="644" mass="72821">MFYYELQKTYMYMTFEYFGIGMTAEYHHVIANVNAALAALHGLCILMMVGGSMWLRELAFSPWPQGDDSAISSTSKRGQPKKSVVNNVYSKVWGRRGVLGVNGVHFHLILVARELVETALQTQQAYRMSWYLPRWLLNRFYLCLLVLNCWSSVFVYSLLFKKNEAHRRFACLLCDCILDLISCMGVPLIVVLSYVDQYNSQITGFDMERWYDEVWSAHVLNEFQMVLVTSWSDLISRTVFSFGLISTTTSLKELLRLVPSGSERRIACAPDNVKTAHKPKRNGPTLDGIVGRTMLHLVHLLFGAWGVLVLGLHIQSSLQPKLPQCTLQVHPWSVSEPACYLAVLDCHQLEISGKMDEVKAKWSEFDRSSVVTLVMRHCPALQVPDMITEFHRTSGIKVYNSTIDGWGASAAITNTHHPELGFLFMIRVNMSGGVLPPGLHDVDFPTNLYDIELCYTNLRELPEDLDSIWMIGIMLYIEYSQLTSVPVTITNLDPYYLALTGNPITELPPEIFEVPDMLYLGIGSTLINELPRNVTNLSPMLSFIYITDTNVSSFWPWFDPLVERKLDMPRPLLMGGSTYCVELENLTSGEATSFSVLPSPEYSTMLMDPSEENRQVILHTVNCELEYAATFYPIALEDANSAVV</sequence>
<dbReference type="AlphaFoldDB" id="A0A8T1UPJ2"/>
<organism evidence="2 3">
    <name type="scientific">Phytophthora cactorum</name>
    <dbReference type="NCBI Taxonomy" id="29920"/>
    <lineage>
        <taxon>Eukaryota</taxon>
        <taxon>Sar</taxon>
        <taxon>Stramenopiles</taxon>
        <taxon>Oomycota</taxon>
        <taxon>Peronosporomycetes</taxon>
        <taxon>Peronosporales</taxon>
        <taxon>Peronosporaceae</taxon>
        <taxon>Phytophthora</taxon>
    </lineage>
</organism>
<feature type="transmembrane region" description="Helical" evidence="1">
    <location>
        <begin position="294"/>
        <end position="314"/>
    </location>
</feature>
<evidence type="ECO:0000313" key="2">
    <source>
        <dbReference type="EMBL" id="KAG6967665.1"/>
    </source>
</evidence>
<dbReference type="OrthoDB" id="120556at2759"/>
<proteinExistence type="predicted"/>
<accession>A0A8T1UPJ2</accession>
<dbReference type="Proteomes" id="UP000688947">
    <property type="component" value="Unassembled WGS sequence"/>
</dbReference>
<reference evidence="2" key="1">
    <citation type="submission" date="2021-01" db="EMBL/GenBank/DDBJ databases">
        <title>Phytophthora aleatoria, a newly-described species from Pinus radiata is distinct from Phytophthora cactorum isolates based on comparative genomics.</title>
        <authorList>
            <person name="Mcdougal R."/>
            <person name="Panda P."/>
            <person name="Williams N."/>
            <person name="Studholme D.J."/>
        </authorList>
    </citation>
    <scope>NUCLEOTIDE SEQUENCE</scope>
    <source>
        <strain evidence="2">NZFS 3830</strain>
    </source>
</reference>
<gene>
    <name evidence="2" type="ORF">JG687_00004138</name>
</gene>
<dbReference type="VEuPathDB" id="FungiDB:PC110_g5139"/>
<feature type="transmembrane region" description="Helical" evidence="1">
    <location>
        <begin position="35"/>
        <end position="55"/>
    </location>
</feature>
<feature type="transmembrane region" description="Helical" evidence="1">
    <location>
        <begin position="139"/>
        <end position="160"/>
    </location>
</feature>
<evidence type="ECO:0000256" key="1">
    <source>
        <dbReference type="SAM" id="Phobius"/>
    </source>
</evidence>
<name>A0A8T1UPJ2_9STRA</name>
<keyword evidence="1" id="KW-0472">Membrane</keyword>
<protein>
    <submittedName>
        <fullName evidence="2">Uncharacterized protein</fullName>
    </submittedName>
</protein>
<dbReference type="EMBL" id="JAENGZ010000138">
    <property type="protein sequence ID" value="KAG6967665.1"/>
    <property type="molecule type" value="Genomic_DNA"/>
</dbReference>
<keyword evidence="1" id="KW-1133">Transmembrane helix</keyword>
<keyword evidence="1" id="KW-0812">Transmembrane</keyword>
<comment type="caution">
    <text evidence="2">The sequence shown here is derived from an EMBL/GenBank/DDBJ whole genome shotgun (WGS) entry which is preliminary data.</text>
</comment>
<evidence type="ECO:0000313" key="3">
    <source>
        <dbReference type="Proteomes" id="UP000688947"/>
    </source>
</evidence>